<name>A0A8H7WCN1_9HELO</name>
<sequence length="355" mass="39836">MDDDVMEEPEPTPIPNIEDIQAQRRKHGLDDIDSSSWRTFTYEQPCGEATVFYQDGMVVEDIKAWTAFEQWFQGIFGELAKQSKETHTYHQDPYTLHAITIERFNDWIMEIMADVRNSTGKHLDGRVILLRPDQTTKIGLMITITVCKKTKEVNGKQAVLDIGNVTGKYMVVTAPARISACQLEFLELPTGTLGENGQYCGYAACIVVGEMLGRPPWRVLNVSEAARSGSGPSAPGLREVGNFGLGVGQIDGPVARSPIGALRGAVRNRGTYEHIQIMLYEYQISEEEFSALEGKLRYGFMEERTGQKLPRNGSDLRLIHMRNMPWACVRDINITLAWALYKSLVATQRIVNSPY</sequence>
<accession>A0A8H7WCN1</accession>
<dbReference type="Proteomes" id="UP000664132">
    <property type="component" value="Unassembled WGS sequence"/>
</dbReference>
<evidence type="ECO:0000313" key="1">
    <source>
        <dbReference type="EMBL" id="KAG4422371.1"/>
    </source>
</evidence>
<reference evidence="1" key="1">
    <citation type="submission" date="2021-02" db="EMBL/GenBank/DDBJ databases">
        <title>Genome sequence Cadophora malorum strain M34.</title>
        <authorList>
            <person name="Stefanovic E."/>
            <person name="Vu D."/>
            <person name="Scully C."/>
            <person name="Dijksterhuis J."/>
            <person name="Roader J."/>
            <person name="Houbraken J."/>
        </authorList>
    </citation>
    <scope>NUCLEOTIDE SEQUENCE</scope>
    <source>
        <strain evidence="1">M34</strain>
    </source>
</reference>
<dbReference type="AlphaFoldDB" id="A0A8H7WCN1"/>
<evidence type="ECO:0000313" key="2">
    <source>
        <dbReference type="Proteomes" id="UP000664132"/>
    </source>
</evidence>
<dbReference type="EMBL" id="JAFJYH010000050">
    <property type="protein sequence ID" value="KAG4422371.1"/>
    <property type="molecule type" value="Genomic_DNA"/>
</dbReference>
<protein>
    <submittedName>
        <fullName evidence="1">Uncharacterized protein</fullName>
    </submittedName>
</protein>
<proteinExistence type="predicted"/>
<gene>
    <name evidence="1" type="ORF">IFR04_004523</name>
</gene>
<keyword evidence="2" id="KW-1185">Reference proteome</keyword>
<organism evidence="1 2">
    <name type="scientific">Cadophora malorum</name>
    <dbReference type="NCBI Taxonomy" id="108018"/>
    <lineage>
        <taxon>Eukaryota</taxon>
        <taxon>Fungi</taxon>
        <taxon>Dikarya</taxon>
        <taxon>Ascomycota</taxon>
        <taxon>Pezizomycotina</taxon>
        <taxon>Leotiomycetes</taxon>
        <taxon>Helotiales</taxon>
        <taxon>Ploettnerulaceae</taxon>
        <taxon>Cadophora</taxon>
    </lineage>
</organism>
<comment type="caution">
    <text evidence="1">The sequence shown here is derived from an EMBL/GenBank/DDBJ whole genome shotgun (WGS) entry which is preliminary data.</text>
</comment>
<dbReference type="OrthoDB" id="3559395at2759"/>